<name>A0A1A8PF50_9TELE</name>
<reference evidence="1" key="2">
    <citation type="submission" date="2016-06" db="EMBL/GenBank/DDBJ databases">
        <title>The genome of a short-lived fish provides insights into sex chromosome evolution and the genetic control of aging.</title>
        <authorList>
            <person name="Reichwald K."/>
            <person name="Felder M."/>
            <person name="Petzold A."/>
            <person name="Koch P."/>
            <person name="Groth M."/>
            <person name="Platzer M."/>
        </authorList>
    </citation>
    <scope>NUCLEOTIDE SEQUENCE</scope>
    <source>
        <tissue evidence="1">Brain</tissue>
    </source>
</reference>
<dbReference type="AlphaFoldDB" id="A0A1A8PF50"/>
<evidence type="ECO:0000313" key="1">
    <source>
        <dbReference type="EMBL" id="SBR79891.1"/>
    </source>
</evidence>
<reference evidence="1" key="1">
    <citation type="submission" date="2016-05" db="EMBL/GenBank/DDBJ databases">
        <authorList>
            <person name="Lavstsen T."/>
            <person name="Jespersen J.S."/>
        </authorList>
    </citation>
    <scope>NUCLEOTIDE SEQUENCE</scope>
    <source>
        <tissue evidence="1">Brain</tissue>
    </source>
</reference>
<dbReference type="EMBL" id="HAEG01007682">
    <property type="protein sequence ID" value="SBR79891.1"/>
    <property type="molecule type" value="Transcribed_RNA"/>
</dbReference>
<protein>
    <submittedName>
        <fullName evidence="1">TRAF3 interacting protein 3</fullName>
    </submittedName>
</protein>
<gene>
    <name evidence="1" type="primary">CR847543.1</name>
</gene>
<sequence length="40" mass="4474">LSHGNGLSSTLGLFSTDMTKPLLSNLVFELYHFLLLSFLF</sequence>
<organism evidence="1">
    <name type="scientific">Nothobranchius pienaari</name>
    <dbReference type="NCBI Taxonomy" id="704102"/>
    <lineage>
        <taxon>Eukaryota</taxon>
        <taxon>Metazoa</taxon>
        <taxon>Chordata</taxon>
        <taxon>Craniata</taxon>
        <taxon>Vertebrata</taxon>
        <taxon>Euteleostomi</taxon>
        <taxon>Actinopterygii</taxon>
        <taxon>Neopterygii</taxon>
        <taxon>Teleostei</taxon>
        <taxon>Neoteleostei</taxon>
        <taxon>Acanthomorphata</taxon>
        <taxon>Ovalentaria</taxon>
        <taxon>Atherinomorphae</taxon>
        <taxon>Cyprinodontiformes</taxon>
        <taxon>Nothobranchiidae</taxon>
        <taxon>Nothobranchius</taxon>
    </lineage>
</organism>
<accession>A0A1A8PF50</accession>
<feature type="non-terminal residue" evidence="1">
    <location>
        <position position="1"/>
    </location>
</feature>
<proteinExistence type="predicted"/>